<dbReference type="GO" id="GO:0006935">
    <property type="term" value="P:chemotaxis"/>
    <property type="evidence" value="ECO:0007669"/>
    <property type="project" value="InterPro"/>
</dbReference>
<evidence type="ECO:0000256" key="2">
    <source>
        <dbReference type="ARBA" id="ARBA00029447"/>
    </source>
</evidence>
<dbReference type="Proteomes" id="UP000255207">
    <property type="component" value="Unassembled WGS sequence"/>
</dbReference>
<dbReference type="PANTHER" id="PTHR32089:SF112">
    <property type="entry name" value="LYSOZYME-LIKE PROTEIN-RELATED"/>
    <property type="match status" value="1"/>
</dbReference>
<feature type="transmembrane region" description="Helical" evidence="4">
    <location>
        <begin position="12"/>
        <end position="29"/>
    </location>
</feature>
<dbReference type="InterPro" id="IPR004090">
    <property type="entry name" value="Chemotax_Me-accpt_rcpt"/>
</dbReference>
<dbReference type="Gene3D" id="1.10.287.950">
    <property type="entry name" value="Methyl-accepting chemotaxis protein"/>
    <property type="match status" value="1"/>
</dbReference>
<dbReference type="EMBL" id="QQTP01000014">
    <property type="protein sequence ID" value="RDJ20976.1"/>
    <property type="molecule type" value="Genomic_DNA"/>
</dbReference>
<dbReference type="SMART" id="SM00283">
    <property type="entry name" value="MA"/>
    <property type="match status" value="1"/>
</dbReference>
<keyword evidence="4" id="KW-0472">Membrane</keyword>
<feature type="domain" description="Methyl-accepting transducer" evidence="5">
    <location>
        <begin position="298"/>
        <end position="538"/>
    </location>
</feature>
<evidence type="ECO:0000259" key="5">
    <source>
        <dbReference type="PROSITE" id="PS50111"/>
    </source>
</evidence>
<evidence type="ECO:0000256" key="4">
    <source>
        <dbReference type="SAM" id="Phobius"/>
    </source>
</evidence>
<reference evidence="7" key="1">
    <citation type="submission" date="2018-07" db="EMBL/GenBank/DDBJ databases">
        <authorList>
            <person name="Safronova V.I."/>
            <person name="Chirak E.R."/>
            <person name="Sazanova A.L."/>
        </authorList>
    </citation>
    <scope>NUCLEOTIDE SEQUENCE [LARGE SCALE GENOMIC DNA]</scope>
    <source>
        <strain evidence="7">RCAM04685</strain>
    </source>
</reference>
<keyword evidence="4" id="KW-1133">Transmembrane helix</keyword>
<evidence type="ECO:0000256" key="3">
    <source>
        <dbReference type="PROSITE-ProRule" id="PRU00284"/>
    </source>
</evidence>
<comment type="similarity">
    <text evidence="2">Belongs to the methyl-accepting chemotaxis (MCP) protein family.</text>
</comment>
<keyword evidence="7" id="KW-1185">Reference proteome</keyword>
<protein>
    <submittedName>
        <fullName evidence="6">HAMP domain-containing protein</fullName>
    </submittedName>
</protein>
<dbReference type="SUPFAM" id="SSF58104">
    <property type="entry name" value="Methyl-accepting chemotaxis protein (MCP) signaling domain"/>
    <property type="match status" value="1"/>
</dbReference>
<keyword evidence="1 3" id="KW-0807">Transducer</keyword>
<dbReference type="PROSITE" id="PS50111">
    <property type="entry name" value="CHEMOTAXIS_TRANSDUC_2"/>
    <property type="match status" value="1"/>
</dbReference>
<dbReference type="GO" id="GO:0016020">
    <property type="term" value="C:membrane"/>
    <property type="evidence" value="ECO:0007669"/>
    <property type="project" value="InterPro"/>
</dbReference>
<evidence type="ECO:0000313" key="6">
    <source>
        <dbReference type="EMBL" id="RDJ20976.1"/>
    </source>
</evidence>
<gene>
    <name evidence="6" type="ORF">DWE98_21845</name>
</gene>
<name>A0A370L0Q4_9HYPH</name>
<dbReference type="GO" id="GO:0007165">
    <property type="term" value="P:signal transduction"/>
    <property type="evidence" value="ECO:0007669"/>
    <property type="project" value="UniProtKB-KW"/>
</dbReference>
<dbReference type="AlphaFoldDB" id="A0A370L0Q4"/>
<proteinExistence type="inferred from homology"/>
<keyword evidence="4" id="KW-0812">Transmembrane</keyword>
<sequence>MRKLGLTAKITMLFALLGIAAGIGLYSAVKGLDLVHEIDKEAFAGLALSNRATLLSNRVAQTSLLSRFDDAATPRAIEAALDALDGSIELVDAARASFISSLPEDFRAENQTLDPIIRTFIAFQRDIVAMGRNVSPKAALIEASADAARENVRQILTITTKLTDGLDRRAQLSAAHASELERSVRWKVIITAISLPLAGAMLAIYLLRTHLTRPLRELMVTIAAATSSSAVIEVPHVRRKDEIGQLARTVRTLSEVRATLVTREAEADLAQLHQGERTQELGRIADEFEGRLGVLLRDIAEVSEILRAALQDSAVRAQQVSQSTATAASAVTGAGDEAQRITDAALRLEYVIQQINTEVRRVSETATAASQEAAGTSGLVRRLTENASQIRDVVEIIEAIARQTNLLALNATIEAARAGVHGRGFAVVASEVKALAGQTAEATAQIVKRISNVNEALSHAAQAVSAIVSSVGAVEQTSTEISTMVASHSELLGSLGDTVGRISHVTGTAAGAMAEIAKANVQGVAQADMGAMGARDLDERIAALQGEAVEFVRRLRAA</sequence>
<dbReference type="InterPro" id="IPR004089">
    <property type="entry name" value="MCPsignal_dom"/>
</dbReference>
<evidence type="ECO:0000313" key="7">
    <source>
        <dbReference type="Proteomes" id="UP000255207"/>
    </source>
</evidence>
<dbReference type="PRINTS" id="PR00260">
    <property type="entry name" value="CHEMTRNSDUCR"/>
</dbReference>
<accession>A0A370L0Q4</accession>
<dbReference type="Pfam" id="PF00015">
    <property type="entry name" value="MCPsignal"/>
    <property type="match status" value="1"/>
</dbReference>
<dbReference type="Gene3D" id="6.10.340.10">
    <property type="match status" value="1"/>
</dbReference>
<evidence type="ECO:0000256" key="1">
    <source>
        <dbReference type="ARBA" id="ARBA00023224"/>
    </source>
</evidence>
<comment type="caution">
    <text evidence="6">The sequence shown here is derived from an EMBL/GenBank/DDBJ whole genome shotgun (WGS) entry which is preliminary data.</text>
</comment>
<dbReference type="PANTHER" id="PTHR32089">
    <property type="entry name" value="METHYL-ACCEPTING CHEMOTAXIS PROTEIN MCPB"/>
    <property type="match status" value="1"/>
</dbReference>
<feature type="transmembrane region" description="Helical" evidence="4">
    <location>
        <begin position="188"/>
        <end position="207"/>
    </location>
</feature>
<organism evidence="6 7">
    <name type="scientific">Bosea caraganae</name>
    <dbReference type="NCBI Taxonomy" id="2763117"/>
    <lineage>
        <taxon>Bacteria</taxon>
        <taxon>Pseudomonadati</taxon>
        <taxon>Pseudomonadota</taxon>
        <taxon>Alphaproteobacteria</taxon>
        <taxon>Hyphomicrobiales</taxon>
        <taxon>Boseaceae</taxon>
        <taxon>Bosea</taxon>
    </lineage>
</organism>
<dbReference type="GO" id="GO:0004888">
    <property type="term" value="F:transmembrane signaling receptor activity"/>
    <property type="evidence" value="ECO:0007669"/>
    <property type="project" value="InterPro"/>
</dbReference>